<name>A0A1I5KH45_9PSEU</name>
<proteinExistence type="predicted"/>
<reference evidence="2" key="1">
    <citation type="submission" date="2016-10" db="EMBL/GenBank/DDBJ databases">
        <authorList>
            <person name="Varghese N."/>
            <person name="Submissions S."/>
        </authorList>
    </citation>
    <scope>NUCLEOTIDE SEQUENCE [LARGE SCALE GENOMIC DNA]</scope>
    <source>
        <strain evidence="2">CGMCC 4.5579</strain>
    </source>
</reference>
<dbReference type="STRING" id="587909.SAMN05421810_101148"/>
<organism evidence="1 2">
    <name type="scientific">Amycolatopsis arida</name>
    <dbReference type="NCBI Taxonomy" id="587909"/>
    <lineage>
        <taxon>Bacteria</taxon>
        <taxon>Bacillati</taxon>
        <taxon>Actinomycetota</taxon>
        <taxon>Actinomycetes</taxon>
        <taxon>Pseudonocardiales</taxon>
        <taxon>Pseudonocardiaceae</taxon>
        <taxon>Amycolatopsis</taxon>
    </lineage>
</organism>
<protein>
    <submittedName>
        <fullName evidence="1">Uncharacterized protein</fullName>
    </submittedName>
</protein>
<gene>
    <name evidence="1" type="ORF">SAMN05421810_101148</name>
</gene>
<dbReference type="Proteomes" id="UP000198727">
    <property type="component" value="Unassembled WGS sequence"/>
</dbReference>
<dbReference type="EMBL" id="FOWW01000001">
    <property type="protein sequence ID" value="SFO84359.1"/>
    <property type="molecule type" value="Genomic_DNA"/>
</dbReference>
<evidence type="ECO:0000313" key="1">
    <source>
        <dbReference type="EMBL" id="SFO84359.1"/>
    </source>
</evidence>
<accession>A0A1I5KH45</accession>
<sequence>MPETGPEIGAGVSATVAATHLEACAAELAVTGVGTVADLAEVLRRLTASQRHLAAALTHLAGLVRDGDAEGLATAPAPDLEALTEVLHAAATASGCAADALAESAPVLRTLVRTDDENTHL</sequence>
<dbReference type="AlphaFoldDB" id="A0A1I5KH45"/>
<dbReference type="RefSeq" id="WP_092526334.1">
    <property type="nucleotide sequence ID" value="NZ_FOWW01000001.1"/>
</dbReference>
<keyword evidence="2" id="KW-1185">Reference proteome</keyword>
<evidence type="ECO:0000313" key="2">
    <source>
        <dbReference type="Proteomes" id="UP000198727"/>
    </source>
</evidence>